<comment type="caution">
    <text evidence="2">The sequence shown here is derived from an EMBL/GenBank/DDBJ whole genome shotgun (WGS) entry which is preliminary data.</text>
</comment>
<dbReference type="Pfam" id="PF16868">
    <property type="entry name" value="NMT1_3"/>
    <property type="match status" value="1"/>
</dbReference>
<dbReference type="PANTHER" id="PTHR42941:SF1">
    <property type="entry name" value="SLL1037 PROTEIN"/>
    <property type="match status" value="1"/>
</dbReference>
<dbReference type="InterPro" id="IPR011852">
    <property type="entry name" value="TRAP_TAXI"/>
</dbReference>
<sequence length="315" mass="32980">MNTKATLLGFAVGLCAVAGAASAADMKMMTGPQGGSWIPLGGQLKDMWEKAIPGLNVQALPGAGIANVRGVDEGKADVGFGNSISTVDGLAGRAPFPKATTNVCNLATLYPQYYQLVVNADAGVSKIADLKGKAVTTQQRGNTGELITRQLLEVNGITYNDVKVSFVGYTDSVNQMKDGNATAFGLGTQIPAGSIMDLAAARDIKMVDQSDSYEKMKKLNPGYTLMTIPKATYPKQDADVKVIGYATHLVVSCKLPADEVYTMVKTLAANTKTMATVAKDMATLTPAGMAVDIGIPFHPGAAKFYKEAGITVKTN</sequence>
<organism evidence="2 3">
    <name type="scientific">Afipia clevelandensis ATCC 49720</name>
    <dbReference type="NCBI Taxonomy" id="883079"/>
    <lineage>
        <taxon>Bacteria</taxon>
        <taxon>Pseudomonadati</taxon>
        <taxon>Pseudomonadota</taxon>
        <taxon>Alphaproteobacteria</taxon>
        <taxon>Hyphomicrobiales</taxon>
        <taxon>Nitrobacteraceae</taxon>
        <taxon>Afipia</taxon>
    </lineage>
</organism>
<reference evidence="2 3" key="1">
    <citation type="submission" date="2012-04" db="EMBL/GenBank/DDBJ databases">
        <title>The Genome Sequence of Afipia clevelandensis ATCC 49720.</title>
        <authorList>
            <consortium name="The Broad Institute Genome Sequencing Platform"/>
            <person name="Earl A."/>
            <person name="Ward D."/>
            <person name="Feldgarden M."/>
            <person name="Gevers D."/>
            <person name="Huys G."/>
            <person name="Walker B."/>
            <person name="Young S.K."/>
            <person name="Zeng Q."/>
            <person name="Gargeya S."/>
            <person name="Fitzgerald M."/>
            <person name="Haas B."/>
            <person name="Abouelleil A."/>
            <person name="Alvarado L."/>
            <person name="Arachchi H.M."/>
            <person name="Berlin A."/>
            <person name="Chapman S.B."/>
            <person name="Goldberg J."/>
            <person name="Griggs A."/>
            <person name="Gujja S."/>
            <person name="Hansen M."/>
            <person name="Howarth C."/>
            <person name="Imamovic A."/>
            <person name="Larimer J."/>
            <person name="McCowen C."/>
            <person name="Montmayeur A."/>
            <person name="Murphy C."/>
            <person name="Neiman D."/>
            <person name="Pearson M."/>
            <person name="Priest M."/>
            <person name="Roberts A."/>
            <person name="Saif S."/>
            <person name="Shea T."/>
            <person name="Sisk P."/>
            <person name="Sykes S."/>
            <person name="Wortman J."/>
            <person name="Nusbaum C."/>
            <person name="Birren B."/>
        </authorList>
    </citation>
    <scope>NUCLEOTIDE SEQUENCE [LARGE SCALE GENOMIC DNA]</scope>
    <source>
        <strain evidence="2 3">ATCC 49720</strain>
    </source>
</reference>
<evidence type="ECO:0000313" key="2">
    <source>
        <dbReference type="EMBL" id="EKS33249.1"/>
    </source>
</evidence>
<dbReference type="AlphaFoldDB" id="K8NXR5"/>
<evidence type="ECO:0000256" key="1">
    <source>
        <dbReference type="SAM" id="SignalP"/>
    </source>
</evidence>
<dbReference type="HOGENOM" id="CLU_033215_4_1_5"/>
<dbReference type="SUPFAM" id="SSF53850">
    <property type="entry name" value="Periplasmic binding protein-like II"/>
    <property type="match status" value="1"/>
</dbReference>
<keyword evidence="1" id="KW-0732">Signal</keyword>
<keyword evidence="2" id="KW-0675">Receptor</keyword>
<evidence type="ECO:0000313" key="3">
    <source>
        <dbReference type="Proteomes" id="UP000001095"/>
    </source>
</evidence>
<keyword evidence="3" id="KW-1185">Reference proteome</keyword>
<feature type="chain" id="PRO_5003919304" evidence="1">
    <location>
        <begin position="24"/>
        <end position="315"/>
    </location>
</feature>
<dbReference type="OrthoDB" id="9776669at2"/>
<dbReference type="EMBL" id="AGWY01000013">
    <property type="protein sequence ID" value="EKS33249.1"/>
    <property type="molecule type" value="Genomic_DNA"/>
</dbReference>
<dbReference type="CDD" id="cd13520">
    <property type="entry name" value="PBP2_TAXI_TRAP"/>
    <property type="match status" value="1"/>
</dbReference>
<proteinExistence type="predicted"/>
<protein>
    <submittedName>
        <fullName evidence="2">TAXI family TRAP transporter solute receptor</fullName>
    </submittedName>
</protein>
<dbReference type="PATRIC" id="fig|883079.3.peg.3364"/>
<accession>K8NXR5</accession>
<dbReference type="NCBIfam" id="TIGR02122">
    <property type="entry name" value="TRAP_TAXI"/>
    <property type="match status" value="1"/>
</dbReference>
<dbReference type="PANTHER" id="PTHR42941">
    <property type="entry name" value="SLL1037 PROTEIN"/>
    <property type="match status" value="1"/>
</dbReference>
<dbReference type="RefSeq" id="WP_002714160.1">
    <property type="nucleotide sequence ID" value="NZ_KB375281.1"/>
</dbReference>
<gene>
    <name evidence="2" type="ORF">HMPREF9696_03290</name>
</gene>
<name>K8NXR5_9BRAD</name>
<dbReference type="Proteomes" id="UP000001095">
    <property type="component" value="Unassembled WGS sequence"/>
</dbReference>
<dbReference type="Gene3D" id="3.40.190.10">
    <property type="entry name" value="Periplasmic binding protein-like II"/>
    <property type="match status" value="2"/>
</dbReference>
<feature type="signal peptide" evidence="1">
    <location>
        <begin position="1"/>
        <end position="23"/>
    </location>
</feature>